<dbReference type="PIRSF" id="PIRSF006060">
    <property type="entry name" value="AA_transporter"/>
    <property type="match status" value="1"/>
</dbReference>
<comment type="similarity">
    <text evidence="2">Belongs to the amino acid-polyamine-organocation (APC) superfamily. Spore germination protein (SGP) (TC 2.A.3.9) family.</text>
</comment>
<evidence type="ECO:0000256" key="7">
    <source>
        <dbReference type="ARBA" id="ARBA00023136"/>
    </source>
</evidence>
<feature type="transmembrane region" description="Helical" evidence="8">
    <location>
        <begin position="12"/>
        <end position="31"/>
    </location>
</feature>
<feature type="transmembrane region" description="Helical" evidence="8">
    <location>
        <begin position="188"/>
        <end position="206"/>
    </location>
</feature>
<feature type="transmembrane region" description="Helical" evidence="8">
    <location>
        <begin position="92"/>
        <end position="115"/>
    </location>
</feature>
<evidence type="ECO:0000256" key="2">
    <source>
        <dbReference type="ARBA" id="ARBA00007998"/>
    </source>
</evidence>
<dbReference type="Gene3D" id="1.20.1740.10">
    <property type="entry name" value="Amino acid/polyamine transporter I"/>
    <property type="match status" value="1"/>
</dbReference>
<name>A0A1G9W1K8_9BACI</name>
<proteinExistence type="inferred from homology"/>
<feature type="transmembrane region" description="Helical" evidence="8">
    <location>
        <begin position="121"/>
        <end position="142"/>
    </location>
</feature>
<dbReference type="AlphaFoldDB" id="A0A1G9W1K8"/>
<evidence type="ECO:0000256" key="3">
    <source>
        <dbReference type="ARBA" id="ARBA00022448"/>
    </source>
</evidence>
<keyword evidence="5 8" id="KW-0812">Transmembrane</keyword>
<feature type="transmembrane region" description="Helical" evidence="8">
    <location>
        <begin position="149"/>
        <end position="168"/>
    </location>
</feature>
<accession>A0A1G9W1K8</accession>
<evidence type="ECO:0000313" key="10">
    <source>
        <dbReference type="Proteomes" id="UP000182347"/>
    </source>
</evidence>
<sequence length="370" mass="42024">MARTENKKISRRQFFFIIIQTQIGVGVLSLPFDLHQAAKQDGWISFVLAGLCIQLLIVAMWLTARQFPDDDLISFLPKLFGNAIGKLLSSAYYLYFVCVCVLILVLFGRMLHLWILPNTPFWVLAILLAFTCLYLISSGLLVMARIYTFVSILLVIIFLLLVSALPDIQLVYLLPVGQTPIPQLVKGAQAAVLAMLGYISFFYLYPHTKGTPAERLKTMSYANLFVILFYLFVVFVSFTYFSTSEITFVPQPVLYLLKAIELHVISRVDLFLLSMWIVSVATSFSTYLFMASKGLTDMFHSKKPSRFAVFSTTLIVVASLIVGIDEQPIDSFTQFVTHVSMVFSNVIPLFLMLYTVSIYRFIRRKRHGKV</sequence>
<dbReference type="PANTHER" id="PTHR34975">
    <property type="entry name" value="SPORE GERMINATION PROTEIN A2"/>
    <property type="match status" value="1"/>
</dbReference>
<evidence type="ECO:0000256" key="1">
    <source>
        <dbReference type="ARBA" id="ARBA00004141"/>
    </source>
</evidence>
<dbReference type="InterPro" id="IPR004761">
    <property type="entry name" value="Spore_GerAB"/>
</dbReference>
<dbReference type="GO" id="GO:0016020">
    <property type="term" value="C:membrane"/>
    <property type="evidence" value="ECO:0007669"/>
    <property type="project" value="UniProtKB-SubCell"/>
</dbReference>
<dbReference type="GO" id="GO:0009847">
    <property type="term" value="P:spore germination"/>
    <property type="evidence" value="ECO:0007669"/>
    <property type="project" value="InterPro"/>
</dbReference>
<dbReference type="Pfam" id="PF03845">
    <property type="entry name" value="Spore_permease"/>
    <property type="match status" value="1"/>
</dbReference>
<dbReference type="PANTHER" id="PTHR34975:SF2">
    <property type="entry name" value="SPORE GERMINATION PROTEIN A2"/>
    <property type="match status" value="1"/>
</dbReference>
<keyword evidence="10" id="KW-1185">Reference proteome</keyword>
<dbReference type="Proteomes" id="UP000182347">
    <property type="component" value="Unassembled WGS sequence"/>
</dbReference>
<keyword evidence="3" id="KW-0813">Transport</keyword>
<evidence type="ECO:0000256" key="8">
    <source>
        <dbReference type="SAM" id="Phobius"/>
    </source>
</evidence>
<protein>
    <submittedName>
        <fullName evidence="9">Spore germination protein (Amino acid permease)</fullName>
    </submittedName>
</protein>
<dbReference type="NCBIfam" id="TIGR00912">
    <property type="entry name" value="2A0309"/>
    <property type="match status" value="1"/>
</dbReference>
<comment type="subcellular location">
    <subcellularLocation>
        <location evidence="1">Membrane</location>
        <topology evidence="1">Multi-pass membrane protein</topology>
    </subcellularLocation>
</comment>
<dbReference type="RefSeq" id="WP_074600447.1">
    <property type="nucleotide sequence ID" value="NZ_FNHF01000005.1"/>
</dbReference>
<feature type="transmembrane region" description="Helical" evidence="8">
    <location>
        <begin position="270"/>
        <end position="292"/>
    </location>
</feature>
<evidence type="ECO:0000256" key="4">
    <source>
        <dbReference type="ARBA" id="ARBA00022544"/>
    </source>
</evidence>
<gene>
    <name evidence="9" type="ORF">SAMN05216244_3392</name>
</gene>
<dbReference type="STRING" id="482461.SAMN05216244_3392"/>
<evidence type="ECO:0000256" key="6">
    <source>
        <dbReference type="ARBA" id="ARBA00022989"/>
    </source>
</evidence>
<feature type="transmembrane region" description="Helical" evidence="8">
    <location>
        <begin position="342"/>
        <end position="362"/>
    </location>
</feature>
<organism evidence="9 10">
    <name type="scientific">Sediminibacillus halophilus</name>
    <dbReference type="NCBI Taxonomy" id="482461"/>
    <lineage>
        <taxon>Bacteria</taxon>
        <taxon>Bacillati</taxon>
        <taxon>Bacillota</taxon>
        <taxon>Bacilli</taxon>
        <taxon>Bacillales</taxon>
        <taxon>Bacillaceae</taxon>
        <taxon>Sediminibacillus</taxon>
    </lineage>
</organism>
<keyword evidence="7 8" id="KW-0472">Membrane</keyword>
<feature type="transmembrane region" description="Helical" evidence="8">
    <location>
        <begin position="218"/>
        <end position="241"/>
    </location>
</feature>
<dbReference type="EMBL" id="FNHF01000005">
    <property type="protein sequence ID" value="SDM78380.1"/>
    <property type="molecule type" value="Genomic_DNA"/>
</dbReference>
<feature type="transmembrane region" description="Helical" evidence="8">
    <location>
        <begin position="304"/>
        <end position="322"/>
    </location>
</feature>
<reference evidence="10" key="1">
    <citation type="submission" date="2016-10" db="EMBL/GenBank/DDBJ databases">
        <authorList>
            <person name="Varghese N."/>
            <person name="Submissions S."/>
        </authorList>
    </citation>
    <scope>NUCLEOTIDE SEQUENCE [LARGE SCALE GENOMIC DNA]</scope>
    <source>
        <strain evidence="10">CGMCC 1.6199</strain>
    </source>
</reference>
<keyword evidence="6 8" id="KW-1133">Transmembrane helix</keyword>
<keyword evidence="4" id="KW-0309">Germination</keyword>
<feature type="transmembrane region" description="Helical" evidence="8">
    <location>
        <begin position="43"/>
        <end position="64"/>
    </location>
</feature>
<evidence type="ECO:0000313" key="9">
    <source>
        <dbReference type="EMBL" id="SDM78380.1"/>
    </source>
</evidence>
<evidence type="ECO:0000256" key="5">
    <source>
        <dbReference type="ARBA" id="ARBA00022692"/>
    </source>
</evidence>